<name>A0A4U0PBG2_9NEIS</name>
<feature type="transmembrane region" description="Helical" evidence="1">
    <location>
        <begin position="126"/>
        <end position="143"/>
    </location>
</feature>
<evidence type="ECO:0000313" key="3">
    <source>
        <dbReference type="EMBL" id="TJZ65011.1"/>
    </source>
</evidence>
<accession>A0A4U0PBG2</accession>
<dbReference type="OrthoDB" id="327621at2"/>
<feature type="transmembrane region" description="Helical" evidence="1">
    <location>
        <begin position="173"/>
        <end position="197"/>
    </location>
</feature>
<feature type="transmembrane region" description="Helical" evidence="1">
    <location>
        <begin position="150"/>
        <end position="167"/>
    </location>
</feature>
<feature type="domain" description="DUF2157" evidence="2">
    <location>
        <begin position="8"/>
        <end position="150"/>
    </location>
</feature>
<evidence type="ECO:0000256" key="1">
    <source>
        <dbReference type="SAM" id="Phobius"/>
    </source>
</evidence>
<gene>
    <name evidence="3" type="ORF">FAZ21_18700</name>
</gene>
<feature type="transmembrane region" description="Helical" evidence="1">
    <location>
        <begin position="273"/>
        <end position="293"/>
    </location>
</feature>
<dbReference type="AlphaFoldDB" id="A0A4U0PBG2"/>
<keyword evidence="1" id="KW-0472">Membrane</keyword>
<dbReference type="Proteomes" id="UP000310016">
    <property type="component" value="Unassembled WGS sequence"/>
</dbReference>
<keyword evidence="1" id="KW-1133">Transmembrane helix</keyword>
<feature type="transmembrane region" description="Helical" evidence="1">
    <location>
        <begin position="71"/>
        <end position="89"/>
    </location>
</feature>
<reference evidence="3 4" key="1">
    <citation type="submission" date="2019-04" db="EMBL/GenBank/DDBJ databases">
        <title>Chitiniphilus eburnea sp. nov., a novel chitinolytic bacterium isolated from aquaculture sludge.</title>
        <authorList>
            <person name="Sheng M."/>
        </authorList>
    </citation>
    <scope>NUCLEOTIDE SEQUENCE [LARGE SCALE GENOMIC DNA]</scope>
    <source>
        <strain evidence="3 4">HX-2-15</strain>
    </source>
</reference>
<proteinExistence type="predicted"/>
<comment type="caution">
    <text evidence="3">The sequence shown here is derived from an EMBL/GenBank/DDBJ whole genome shotgun (WGS) entry which is preliminary data.</text>
</comment>
<feature type="transmembrane region" description="Helical" evidence="1">
    <location>
        <begin position="209"/>
        <end position="232"/>
    </location>
</feature>
<feature type="transmembrane region" description="Helical" evidence="1">
    <location>
        <begin position="44"/>
        <end position="65"/>
    </location>
</feature>
<evidence type="ECO:0000259" key="2">
    <source>
        <dbReference type="Pfam" id="PF09925"/>
    </source>
</evidence>
<evidence type="ECO:0000313" key="4">
    <source>
        <dbReference type="Proteomes" id="UP000310016"/>
    </source>
</evidence>
<keyword evidence="4" id="KW-1185">Reference proteome</keyword>
<dbReference type="Pfam" id="PF09925">
    <property type="entry name" value="DUF2157"/>
    <property type="match status" value="1"/>
</dbReference>
<dbReference type="InterPro" id="IPR018677">
    <property type="entry name" value="DUF2157"/>
</dbReference>
<dbReference type="EMBL" id="SUMF01000041">
    <property type="protein sequence ID" value="TJZ65011.1"/>
    <property type="molecule type" value="Genomic_DNA"/>
</dbReference>
<feature type="transmembrane region" description="Helical" evidence="1">
    <location>
        <begin position="101"/>
        <end position="120"/>
    </location>
</feature>
<sequence length="331" mass="35859">MDHRTRLERWHDAGALSAPGLAYALAALGLRPDTARWRVLTDRLLLGCGVLALLSGIVMMFAANWLAWPRLGRVALAAAVLLAAMAAAWGTRRDPAAHRWAVFAVATLAGVLLAVIGQAYQTGADAWQLFALWALLALPWALYARWLPLWALWLAIASLALVAWQGVHRLDIWFLLFGGDEFNVLLLLAWGAAWAVCDRYADVDRWGRRLLPAMLALGMTVIATVPACLALGGSGAEVLLPDTPVAGSVAVAVLWAAWMGIQGGLAIRRREVFLLALTAFGVWCALLALLSRLGRFDDVVWLLALVAVAGLAAIAWLLLDRLRAWRGEDAR</sequence>
<protein>
    <submittedName>
        <fullName evidence="3">DUF2157 domain-containing protein</fullName>
    </submittedName>
</protein>
<organism evidence="3 4">
    <name type="scientific">Chitiniphilus eburneus</name>
    <dbReference type="NCBI Taxonomy" id="2571148"/>
    <lineage>
        <taxon>Bacteria</taxon>
        <taxon>Pseudomonadati</taxon>
        <taxon>Pseudomonadota</taxon>
        <taxon>Betaproteobacteria</taxon>
        <taxon>Neisseriales</taxon>
        <taxon>Chitinibacteraceae</taxon>
        <taxon>Chitiniphilus</taxon>
    </lineage>
</organism>
<feature type="transmembrane region" description="Helical" evidence="1">
    <location>
        <begin position="299"/>
        <end position="319"/>
    </location>
</feature>
<feature type="transmembrane region" description="Helical" evidence="1">
    <location>
        <begin position="244"/>
        <end position="261"/>
    </location>
</feature>
<keyword evidence="1" id="KW-0812">Transmembrane</keyword>
<dbReference type="RefSeq" id="WP_136774953.1">
    <property type="nucleotide sequence ID" value="NZ_CP156074.1"/>
</dbReference>